<evidence type="ECO:0000256" key="9">
    <source>
        <dbReference type="PROSITE-ProRule" id="PRU01356"/>
    </source>
</evidence>
<evidence type="ECO:0000256" key="4">
    <source>
        <dbReference type="ARBA" id="ARBA00022525"/>
    </source>
</evidence>
<comment type="similarity">
    <text evidence="3">Belongs to the RBT5 family.</text>
</comment>
<organism evidence="12 13">
    <name type="scientific">Thyridium curvatum</name>
    <dbReference type="NCBI Taxonomy" id="1093900"/>
    <lineage>
        <taxon>Eukaryota</taxon>
        <taxon>Fungi</taxon>
        <taxon>Dikarya</taxon>
        <taxon>Ascomycota</taxon>
        <taxon>Pezizomycotina</taxon>
        <taxon>Sordariomycetes</taxon>
        <taxon>Sordariomycetidae</taxon>
        <taxon>Thyridiales</taxon>
        <taxon>Thyridiaceae</taxon>
        <taxon>Thyridium</taxon>
    </lineage>
</organism>
<keyword evidence="8" id="KW-0449">Lipoprotein</keyword>
<keyword evidence="5" id="KW-0325">Glycoprotein</keyword>
<dbReference type="InterPro" id="IPR008427">
    <property type="entry name" value="Extracellular_membr_CFEM_dom"/>
</dbReference>
<dbReference type="STRING" id="1093900.A0A507APR4"/>
<evidence type="ECO:0000259" key="11">
    <source>
        <dbReference type="PROSITE" id="PS52012"/>
    </source>
</evidence>
<gene>
    <name evidence="12" type="ORF">E0L32_002325</name>
</gene>
<evidence type="ECO:0000256" key="2">
    <source>
        <dbReference type="ARBA" id="ARBA00004613"/>
    </source>
</evidence>
<keyword evidence="4" id="KW-0964">Secreted</keyword>
<evidence type="ECO:0000256" key="8">
    <source>
        <dbReference type="ARBA" id="ARBA00023288"/>
    </source>
</evidence>
<reference evidence="12 13" key="1">
    <citation type="submission" date="2019-06" db="EMBL/GenBank/DDBJ databases">
        <title>Draft genome sequence of the filamentous fungus Phialemoniopsis curvata isolated from diesel fuel.</title>
        <authorList>
            <person name="Varaljay V.A."/>
            <person name="Lyon W.J."/>
            <person name="Crouch A.L."/>
            <person name="Drake C.E."/>
            <person name="Hollomon J.M."/>
            <person name="Nadeau L.J."/>
            <person name="Nunn H.S."/>
            <person name="Stevenson B.S."/>
            <person name="Bojanowski C.L."/>
            <person name="Crookes-Goodson W.J."/>
        </authorList>
    </citation>
    <scope>NUCLEOTIDE SEQUENCE [LARGE SCALE GENOMIC DNA]</scope>
    <source>
        <strain evidence="12 13">D216</strain>
    </source>
</reference>
<dbReference type="GO" id="GO:0098552">
    <property type="term" value="C:side of membrane"/>
    <property type="evidence" value="ECO:0007669"/>
    <property type="project" value="UniProtKB-KW"/>
</dbReference>
<keyword evidence="5" id="KW-0336">GPI-anchor</keyword>
<protein>
    <recommendedName>
        <fullName evidence="11">CFEM domain-containing protein</fullName>
    </recommendedName>
</protein>
<dbReference type="GeneID" id="41969772"/>
<evidence type="ECO:0000313" key="12">
    <source>
        <dbReference type="EMBL" id="TPX06829.1"/>
    </source>
</evidence>
<evidence type="ECO:0000256" key="3">
    <source>
        <dbReference type="ARBA" id="ARBA00010031"/>
    </source>
</evidence>
<keyword evidence="6 10" id="KW-0732">Signal</keyword>
<keyword evidence="13" id="KW-1185">Reference proteome</keyword>
<sequence>MQLTTFVVAALAGIAFAVPQAQVTDCPATSAIPSCGMPCISSAASAAGCSDMNCRCSKSAVIQASALNCVLGNCGLETALKVRSAAAAACTACT</sequence>
<dbReference type="OrthoDB" id="3767534at2759"/>
<dbReference type="GO" id="GO:0005576">
    <property type="term" value="C:extracellular region"/>
    <property type="evidence" value="ECO:0007669"/>
    <property type="project" value="UniProtKB-SubCell"/>
</dbReference>
<keyword evidence="9" id="KW-0349">Heme</keyword>
<dbReference type="InParanoid" id="A0A507APR4"/>
<evidence type="ECO:0000256" key="1">
    <source>
        <dbReference type="ARBA" id="ARBA00004589"/>
    </source>
</evidence>
<accession>A0A507APR4</accession>
<keyword evidence="7" id="KW-1015">Disulfide bond</keyword>
<dbReference type="Proteomes" id="UP000319257">
    <property type="component" value="Unassembled WGS sequence"/>
</dbReference>
<dbReference type="PROSITE" id="PS52012">
    <property type="entry name" value="CFEM"/>
    <property type="match status" value="1"/>
</dbReference>
<evidence type="ECO:0000313" key="13">
    <source>
        <dbReference type="Proteomes" id="UP000319257"/>
    </source>
</evidence>
<keyword evidence="9" id="KW-0479">Metal-binding</keyword>
<dbReference type="Pfam" id="PF05730">
    <property type="entry name" value="CFEM"/>
    <property type="match status" value="1"/>
</dbReference>
<feature type="signal peptide" evidence="10">
    <location>
        <begin position="1"/>
        <end position="17"/>
    </location>
</feature>
<evidence type="ECO:0000256" key="6">
    <source>
        <dbReference type="ARBA" id="ARBA00022729"/>
    </source>
</evidence>
<feature type="domain" description="CFEM" evidence="11">
    <location>
        <begin position="6"/>
        <end position="94"/>
    </location>
</feature>
<name>A0A507APR4_9PEZI</name>
<dbReference type="AlphaFoldDB" id="A0A507APR4"/>
<keyword evidence="5" id="KW-0472">Membrane</keyword>
<evidence type="ECO:0000256" key="7">
    <source>
        <dbReference type="ARBA" id="ARBA00023157"/>
    </source>
</evidence>
<comment type="caution">
    <text evidence="12">The sequence shown here is derived from an EMBL/GenBank/DDBJ whole genome shotgun (WGS) entry which is preliminary data.</text>
</comment>
<proteinExistence type="inferred from homology"/>
<comment type="caution">
    <text evidence="9">Lacks conserved residue(s) required for the propagation of feature annotation.</text>
</comment>
<feature type="chain" id="PRO_5021391101" description="CFEM domain-containing protein" evidence="10">
    <location>
        <begin position="18"/>
        <end position="94"/>
    </location>
</feature>
<dbReference type="EMBL" id="SKBQ01000009">
    <property type="protein sequence ID" value="TPX06829.1"/>
    <property type="molecule type" value="Genomic_DNA"/>
</dbReference>
<feature type="binding site" description="axial binding residue" evidence="9">
    <location>
        <position position="51"/>
    </location>
    <ligand>
        <name>heme</name>
        <dbReference type="ChEBI" id="CHEBI:30413"/>
    </ligand>
    <ligandPart>
        <name>Fe</name>
        <dbReference type="ChEBI" id="CHEBI:18248"/>
    </ligandPart>
</feature>
<comment type="subcellular location">
    <subcellularLocation>
        <location evidence="1">Membrane</location>
        <topology evidence="1">Lipid-anchor</topology>
        <topology evidence="1">GPI-anchor</topology>
    </subcellularLocation>
    <subcellularLocation>
        <location evidence="2">Secreted</location>
    </subcellularLocation>
</comment>
<dbReference type="RefSeq" id="XP_030988540.1">
    <property type="nucleotide sequence ID" value="XM_031136502.1"/>
</dbReference>
<evidence type="ECO:0000256" key="10">
    <source>
        <dbReference type="SAM" id="SignalP"/>
    </source>
</evidence>
<keyword evidence="9" id="KW-0408">Iron</keyword>
<evidence type="ECO:0000256" key="5">
    <source>
        <dbReference type="ARBA" id="ARBA00022622"/>
    </source>
</evidence>
<dbReference type="GO" id="GO:0046872">
    <property type="term" value="F:metal ion binding"/>
    <property type="evidence" value="ECO:0007669"/>
    <property type="project" value="UniProtKB-UniRule"/>
</dbReference>